<protein>
    <submittedName>
        <fullName evidence="1">Uncharacterized protein</fullName>
    </submittedName>
</protein>
<dbReference type="Proteomes" id="UP000297348">
    <property type="component" value="Unassembled WGS sequence"/>
</dbReference>
<accession>A0A4Z0JC76</accession>
<name>A0A4Z0JC76_9LACO</name>
<organism evidence="1 2">
    <name type="scientific">Levilactobacillus suantsaiihabitans</name>
    <dbReference type="NCBI Taxonomy" id="2487722"/>
    <lineage>
        <taxon>Bacteria</taxon>
        <taxon>Bacillati</taxon>
        <taxon>Bacillota</taxon>
        <taxon>Bacilli</taxon>
        <taxon>Lactobacillales</taxon>
        <taxon>Lactobacillaceae</taxon>
        <taxon>Levilactobacillus</taxon>
    </lineage>
</organism>
<evidence type="ECO:0000313" key="1">
    <source>
        <dbReference type="EMBL" id="TGD19475.1"/>
    </source>
</evidence>
<reference evidence="1 2" key="1">
    <citation type="submission" date="2018-10" db="EMBL/GenBank/DDBJ databases">
        <title>Lactobacillus sp. R7 and Lactobacillus sp. R19 isolated from fermented mustard green product of Taiwan.</title>
        <authorList>
            <person name="Lin S.-T."/>
        </authorList>
    </citation>
    <scope>NUCLEOTIDE SEQUENCE [LARGE SCALE GENOMIC DNA]</scope>
    <source>
        <strain evidence="1 2">BCRC 81129</strain>
    </source>
</reference>
<gene>
    <name evidence="1" type="ORF">EGT51_04725</name>
</gene>
<evidence type="ECO:0000313" key="2">
    <source>
        <dbReference type="Proteomes" id="UP000297348"/>
    </source>
</evidence>
<dbReference type="AlphaFoldDB" id="A0A4Z0JC76"/>
<keyword evidence="2" id="KW-1185">Reference proteome</keyword>
<comment type="caution">
    <text evidence="1">The sequence shown here is derived from an EMBL/GenBank/DDBJ whole genome shotgun (WGS) entry which is preliminary data.</text>
</comment>
<proteinExistence type="predicted"/>
<sequence>MQDSKRKIFESLIIDTDGNRYVGVKTLMQYFHESRASAYRRINRDFKNTEAIFHNSFNESIRVPGQRATTSGITLNGFKTYVGTLEQLEHEDEKYAVDLQEAKNHLNKEATEKGKSASADFLLGTLHSLDLSAGQQIADLQATVDSAAIVKVTNPFYGTYTFMPGNTYDEFLLWLKEKNQSKNSKPKIEHK</sequence>
<dbReference type="RefSeq" id="WP_135367609.1">
    <property type="nucleotide sequence ID" value="NZ_RKLX01000005.1"/>
</dbReference>
<dbReference type="EMBL" id="RKLX01000005">
    <property type="protein sequence ID" value="TGD19475.1"/>
    <property type="molecule type" value="Genomic_DNA"/>
</dbReference>